<evidence type="ECO:0000256" key="1">
    <source>
        <dbReference type="SAM" id="MobiDB-lite"/>
    </source>
</evidence>
<dbReference type="AlphaFoldDB" id="A0A2J5HCX2"/>
<organism evidence="2 3">
    <name type="scientific">Aspergillus taichungensis</name>
    <dbReference type="NCBI Taxonomy" id="482145"/>
    <lineage>
        <taxon>Eukaryota</taxon>
        <taxon>Fungi</taxon>
        <taxon>Dikarya</taxon>
        <taxon>Ascomycota</taxon>
        <taxon>Pezizomycotina</taxon>
        <taxon>Eurotiomycetes</taxon>
        <taxon>Eurotiomycetidae</taxon>
        <taxon>Eurotiales</taxon>
        <taxon>Aspergillaceae</taxon>
        <taxon>Aspergillus</taxon>
        <taxon>Aspergillus subgen. Circumdati</taxon>
    </lineage>
</organism>
<name>A0A2J5HCX2_9EURO</name>
<dbReference type="Proteomes" id="UP000235023">
    <property type="component" value="Unassembled WGS sequence"/>
</dbReference>
<sequence>MGNAQKWITPGGMTTRQPASKGRGAEPWRSPIQSSPPSPCEVETTSLPNTGESYTEYRVHEIPPYSGQPPSSSTIT</sequence>
<dbReference type="EMBL" id="KZ559700">
    <property type="protein sequence ID" value="PLN74597.1"/>
    <property type="molecule type" value="Genomic_DNA"/>
</dbReference>
<reference evidence="3" key="1">
    <citation type="submission" date="2017-12" db="EMBL/GenBank/DDBJ databases">
        <authorList>
            <consortium name="DOE Joint Genome Institute"/>
            <person name="Mondo S.J."/>
            <person name="Kjaerbolling I."/>
            <person name="Vesth T.C."/>
            <person name="Frisvad J.C."/>
            <person name="Nybo J.L."/>
            <person name="Theobald S."/>
            <person name="Kuo A."/>
            <person name="Bowyer P."/>
            <person name="Matsuda Y."/>
            <person name="Lyhne E.K."/>
            <person name="Kogle M.E."/>
            <person name="Clum A."/>
            <person name="Lipzen A."/>
            <person name="Salamov A."/>
            <person name="Ngan C.Y."/>
            <person name="Daum C."/>
            <person name="Chiniquy J."/>
            <person name="Barry K."/>
            <person name="LaButti K."/>
            <person name="Haridas S."/>
            <person name="Simmons B.A."/>
            <person name="Magnuson J.K."/>
            <person name="Mortensen U.H."/>
            <person name="Larsen T.O."/>
            <person name="Grigoriev I.V."/>
            <person name="Baker S.E."/>
            <person name="Andersen M.R."/>
            <person name="Nordberg H.P."/>
            <person name="Cantor M.N."/>
            <person name="Hua S.X."/>
        </authorList>
    </citation>
    <scope>NUCLEOTIDE SEQUENCE [LARGE SCALE GENOMIC DNA]</scope>
    <source>
        <strain evidence="3">IBT 19404</strain>
    </source>
</reference>
<feature type="compositionally biased region" description="Polar residues" evidence="1">
    <location>
        <begin position="43"/>
        <end position="53"/>
    </location>
</feature>
<keyword evidence="3" id="KW-1185">Reference proteome</keyword>
<proteinExistence type="predicted"/>
<accession>A0A2J5HCX2</accession>
<evidence type="ECO:0000313" key="3">
    <source>
        <dbReference type="Proteomes" id="UP000235023"/>
    </source>
</evidence>
<gene>
    <name evidence="2" type="ORF">BDW42DRAFT_181936</name>
</gene>
<evidence type="ECO:0000313" key="2">
    <source>
        <dbReference type="EMBL" id="PLN74597.1"/>
    </source>
</evidence>
<protein>
    <submittedName>
        <fullName evidence="2">Uncharacterized protein</fullName>
    </submittedName>
</protein>
<feature type="region of interest" description="Disordered" evidence="1">
    <location>
        <begin position="1"/>
        <end position="76"/>
    </location>
</feature>